<dbReference type="Pfam" id="PF10058">
    <property type="entry name" value="Zn_ribbon_10"/>
    <property type="match status" value="1"/>
</dbReference>
<organism evidence="5 6">
    <name type="scientific">Cherax quadricarinatus</name>
    <name type="common">Australian red claw crayfish</name>
    <dbReference type="NCBI Taxonomy" id="27406"/>
    <lineage>
        <taxon>Eukaryota</taxon>
        <taxon>Metazoa</taxon>
        <taxon>Ecdysozoa</taxon>
        <taxon>Arthropoda</taxon>
        <taxon>Crustacea</taxon>
        <taxon>Multicrustacea</taxon>
        <taxon>Malacostraca</taxon>
        <taxon>Eumalacostraca</taxon>
        <taxon>Eucarida</taxon>
        <taxon>Decapoda</taxon>
        <taxon>Pleocyemata</taxon>
        <taxon>Astacidea</taxon>
        <taxon>Parastacoidea</taxon>
        <taxon>Parastacidae</taxon>
        <taxon>Cherax</taxon>
    </lineage>
</organism>
<dbReference type="EMBL" id="JARKIK010000066">
    <property type="protein sequence ID" value="KAK8729975.1"/>
    <property type="molecule type" value="Genomic_DNA"/>
</dbReference>
<evidence type="ECO:0000259" key="4">
    <source>
        <dbReference type="Pfam" id="PF10058"/>
    </source>
</evidence>
<keyword evidence="2" id="KW-0472">Membrane</keyword>
<evidence type="ECO:0000313" key="5">
    <source>
        <dbReference type="EMBL" id="KAK8729975.1"/>
    </source>
</evidence>
<evidence type="ECO:0000313" key="6">
    <source>
        <dbReference type="Proteomes" id="UP001445076"/>
    </source>
</evidence>
<protein>
    <recommendedName>
        <fullName evidence="2">Endoplasmic reticulum junction formation protein lunapark</fullName>
    </recommendedName>
</protein>
<feature type="compositionally biased region" description="Acidic residues" evidence="3">
    <location>
        <begin position="379"/>
        <end position="427"/>
    </location>
</feature>
<feature type="transmembrane region" description="Helical" evidence="2">
    <location>
        <begin position="42"/>
        <end position="64"/>
    </location>
</feature>
<dbReference type="GO" id="GO:0071788">
    <property type="term" value="P:endoplasmic reticulum tubular network maintenance"/>
    <property type="evidence" value="ECO:0007669"/>
    <property type="project" value="UniProtKB-UniRule"/>
</dbReference>
<sequence length="506" mass="56231">MGLIISRFRKQKSTKELLEQIQKDVAEIEEYRETTEQRQKRLVGSLVLYSIVLYLMAAVIFYFYYFPDTLQEKLLYATPFIFFIFLIYTLKRLLTWYYRRKISKNEEKLKILHERREKILEQVMETETYKVAKEILELYAPDQLRRTQMLKTPAPLPSVSQIAPTPVSQHSEVRRRVVGSAQTPLPMPQGSIGVRPLGPQVLPHQTTTFTPRPLMTSQPTPARPGLVGMSTVRSTSLGAGGGSVVPGLPLTGLPVGGVTPTPYTTPASSLHSVAQTPSIVRNDGAPPGPPMPRPVLPRERGYLDRFVEYLVGDGPANRFALVCRQCESHNGMALKDEFPYLAFRCAYCFYWNPARKQRPSAPRLENLAPLRPPSLPINEDQEDDDEQESSSSEEEDEDEEVEDEEGGVEDEESGSSSSAEDDDDEEGVVSSEVSSTKATSSQEGVCRPQQAGSLEDVAKSTPSSEPSTSDDHQHCETDPSPITNHAPSSTSSSTMPAFTTEAEETD</sequence>
<dbReference type="AlphaFoldDB" id="A0AAW0WCS3"/>
<feature type="region of interest" description="Disordered" evidence="3">
    <location>
        <begin position="362"/>
        <end position="506"/>
    </location>
</feature>
<comment type="similarity">
    <text evidence="1 2">Belongs to the lunapark family.</text>
</comment>
<comment type="caution">
    <text evidence="5">The sequence shown here is derived from an EMBL/GenBank/DDBJ whole genome shotgun (WGS) entry which is preliminary data.</text>
</comment>
<feature type="compositionally biased region" description="Low complexity" evidence="3">
    <location>
        <begin position="428"/>
        <end position="441"/>
    </location>
</feature>
<keyword evidence="2" id="KW-0863">Zinc-finger</keyword>
<keyword evidence="2" id="KW-0812">Transmembrane</keyword>
<dbReference type="GO" id="GO:0098826">
    <property type="term" value="C:endoplasmic reticulum tubular network membrane"/>
    <property type="evidence" value="ECO:0007669"/>
    <property type="project" value="UniProtKB-UniRule"/>
</dbReference>
<keyword evidence="2" id="KW-0256">Endoplasmic reticulum</keyword>
<feature type="domain" description="Lunapark zinc ribbon" evidence="4">
    <location>
        <begin position="303"/>
        <end position="352"/>
    </location>
</feature>
<dbReference type="PANTHER" id="PTHR22166">
    <property type="entry name" value="ENDOPLASMIC RETICULUM JUNCTION FORMATION PROTEIN LUNAPARK"/>
    <property type="match status" value="1"/>
</dbReference>
<comment type="domain">
    <text evidence="2">The C4-type zinc finger motif is necessary both for its ER three-way tubular junction localization and formation.</text>
</comment>
<evidence type="ECO:0000256" key="3">
    <source>
        <dbReference type="SAM" id="MobiDB-lite"/>
    </source>
</evidence>
<dbReference type="GO" id="GO:0008270">
    <property type="term" value="F:zinc ion binding"/>
    <property type="evidence" value="ECO:0007669"/>
    <property type="project" value="UniProtKB-KW"/>
</dbReference>
<keyword evidence="2" id="KW-0862">Zinc</keyword>
<comment type="subcellular location">
    <subcellularLocation>
        <location evidence="2">Endoplasmic reticulum membrane</location>
        <topology evidence="2">Multi-pass membrane protein</topology>
    </subcellularLocation>
</comment>
<dbReference type="Proteomes" id="UP001445076">
    <property type="component" value="Unassembled WGS sequence"/>
</dbReference>
<dbReference type="PANTHER" id="PTHR22166:SF12">
    <property type="entry name" value="ENDOPLASMIC RETICULUM JUNCTION FORMATION PROTEIN LUNAPARK"/>
    <property type="match status" value="1"/>
</dbReference>
<dbReference type="InterPro" id="IPR019273">
    <property type="entry name" value="Lunapark_Znf"/>
</dbReference>
<accession>A0AAW0WCS3</accession>
<reference evidence="5 6" key="1">
    <citation type="journal article" date="2024" name="BMC Genomics">
        <title>Genome assembly of redclaw crayfish (Cherax quadricarinatus) provides insights into its immune adaptation and hypoxia tolerance.</title>
        <authorList>
            <person name="Liu Z."/>
            <person name="Zheng J."/>
            <person name="Li H."/>
            <person name="Fang K."/>
            <person name="Wang S."/>
            <person name="He J."/>
            <person name="Zhou D."/>
            <person name="Weng S."/>
            <person name="Chi M."/>
            <person name="Gu Z."/>
            <person name="He J."/>
            <person name="Li F."/>
            <person name="Wang M."/>
        </authorList>
    </citation>
    <scope>NUCLEOTIDE SEQUENCE [LARGE SCALE GENOMIC DNA]</scope>
    <source>
        <strain evidence="5">ZL_2023a</strain>
    </source>
</reference>
<name>A0AAW0WCS3_CHEQU</name>
<dbReference type="InterPro" id="IPR040115">
    <property type="entry name" value="Lnp"/>
</dbReference>
<feature type="transmembrane region" description="Helical" evidence="2">
    <location>
        <begin position="76"/>
        <end position="94"/>
    </location>
</feature>
<keyword evidence="2" id="KW-0479">Metal-binding</keyword>
<evidence type="ECO:0000256" key="2">
    <source>
        <dbReference type="RuleBase" id="RU367073"/>
    </source>
</evidence>
<keyword evidence="2" id="KW-1133">Transmembrane helix</keyword>
<keyword evidence="6" id="KW-1185">Reference proteome</keyword>
<proteinExistence type="inferred from homology"/>
<gene>
    <name evidence="5" type="ORF">OTU49_008416</name>
</gene>
<comment type="function">
    <text evidence="2">Plays a role in determining ER morphology.</text>
</comment>
<evidence type="ECO:0000256" key="1">
    <source>
        <dbReference type="ARBA" id="ARBA00009940"/>
    </source>
</evidence>
<dbReference type="GO" id="GO:1903373">
    <property type="term" value="P:positive regulation of endoplasmic reticulum tubular network organization"/>
    <property type="evidence" value="ECO:0007669"/>
    <property type="project" value="UniProtKB-UniRule"/>
</dbReference>